<dbReference type="GO" id="GO:0004252">
    <property type="term" value="F:serine-type endopeptidase activity"/>
    <property type="evidence" value="ECO:0007669"/>
    <property type="project" value="UniProtKB-EC"/>
</dbReference>
<sequence>MRTKDSELVQRIKSYIEDQCEQMGRIPPIREIAEALGVGKSSVQRYMEYMTEQGIIARGEYGYESIEQSRTEKTVSVAKLGYVPCGPLAEEYECIDGYVRLPASFVGNAKKCFLLTASGNSMIDVGINDGDLVLVRQQETADYNDIVVALVENEVTLKRYRPDNEKGIIVLHPENKRMKDIVVNSCRIQGVAIKVIKDLEN</sequence>
<keyword evidence="2" id="KW-0678">Repressor</keyword>
<evidence type="ECO:0000256" key="2">
    <source>
        <dbReference type="ARBA" id="ARBA00022491"/>
    </source>
</evidence>
<dbReference type="Pfam" id="PF00717">
    <property type="entry name" value="Peptidase_S24"/>
    <property type="match status" value="1"/>
</dbReference>
<comment type="similarity">
    <text evidence="1 12">Belongs to the peptidase S24 family.</text>
</comment>
<proteinExistence type="inferred from homology"/>
<dbReference type="PANTHER" id="PTHR33516:SF2">
    <property type="entry name" value="LEXA REPRESSOR-RELATED"/>
    <property type="match status" value="1"/>
</dbReference>
<keyword evidence="7" id="KW-0805">Transcription regulation</keyword>
<feature type="domain" description="Peptidase S24/S26A/S26B/S26C" evidence="13">
    <location>
        <begin position="82"/>
        <end position="193"/>
    </location>
</feature>
<dbReference type="InterPro" id="IPR006197">
    <property type="entry name" value="Peptidase_S24_LexA"/>
</dbReference>
<reference evidence="14" key="1">
    <citation type="journal article" date="2021" name="PeerJ">
        <title>Extensive microbial diversity within the chicken gut microbiome revealed by metagenomics and culture.</title>
        <authorList>
            <person name="Gilroy R."/>
            <person name="Ravi A."/>
            <person name="Getino M."/>
            <person name="Pursley I."/>
            <person name="Horton D.L."/>
            <person name="Alikhan N.F."/>
            <person name="Baker D."/>
            <person name="Gharbi K."/>
            <person name="Hall N."/>
            <person name="Watson M."/>
            <person name="Adriaenssens E.M."/>
            <person name="Foster-Nyarko E."/>
            <person name="Jarju S."/>
            <person name="Secka A."/>
            <person name="Antonio M."/>
            <person name="Oren A."/>
            <person name="Chaudhuri R.R."/>
            <person name="La Ragione R."/>
            <person name="Hildebrand F."/>
            <person name="Pallen M.J."/>
        </authorList>
    </citation>
    <scope>NUCLEOTIDE SEQUENCE</scope>
    <source>
        <strain evidence="14">CHK192-19661</strain>
    </source>
</reference>
<dbReference type="Gene3D" id="1.10.10.10">
    <property type="entry name" value="Winged helix-like DNA-binding domain superfamily/Winged helix DNA-binding domain"/>
    <property type="match status" value="1"/>
</dbReference>
<dbReference type="Proteomes" id="UP000824025">
    <property type="component" value="Unassembled WGS sequence"/>
</dbReference>
<dbReference type="GO" id="GO:0003677">
    <property type="term" value="F:DNA binding"/>
    <property type="evidence" value="ECO:0007669"/>
    <property type="project" value="UniProtKB-KW"/>
</dbReference>
<dbReference type="GO" id="GO:0006260">
    <property type="term" value="P:DNA replication"/>
    <property type="evidence" value="ECO:0007669"/>
    <property type="project" value="UniProtKB-KW"/>
</dbReference>
<dbReference type="InterPro" id="IPR039418">
    <property type="entry name" value="LexA-like"/>
</dbReference>
<keyword evidence="4" id="KW-0227">DNA damage</keyword>
<keyword evidence="8" id="KW-0238">DNA-binding</keyword>
<dbReference type="SUPFAM" id="SSF46785">
    <property type="entry name" value="Winged helix' DNA-binding domain"/>
    <property type="match status" value="1"/>
</dbReference>
<evidence type="ECO:0000256" key="1">
    <source>
        <dbReference type="ARBA" id="ARBA00007484"/>
    </source>
</evidence>
<dbReference type="PANTHER" id="PTHR33516">
    <property type="entry name" value="LEXA REPRESSOR"/>
    <property type="match status" value="1"/>
</dbReference>
<dbReference type="GO" id="GO:0006281">
    <property type="term" value="P:DNA repair"/>
    <property type="evidence" value="ECO:0007669"/>
    <property type="project" value="UniProtKB-KW"/>
</dbReference>
<keyword evidence="6 12" id="KW-0068">Autocatalytic cleavage</keyword>
<dbReference type="PRINTS" id="PR00726">
    <property type="entry name" value="LEXASERPTASE"/>
</dbReference>
<evidence type="ECO:0000259" key="13">
    <source>
        <dbReference type="Pfam" id="PF00717"/>
    </source>
</evidence>
<keyword evidence="3" id="KW-0235">DNA replication</keyword>
<keyword evidence="5 12" id="KW-0378">Hydrolase</keyword>
<evidence type="ECO:0000256" key="6">
    <source>
        <dbReference type="ARBA" id="ARBA00022813"/>
    </source>
</evidence>
<name>A0A9D2D7U3_9FIRM</name>
<organism evidence="14 15">
    <name type="scientific">Candidatus Borkfalkia avicola</name>
    <dbReference type="NCBI Taxonomy" id="2838503"/>
    <lineage>
        <taxon>Bacteria</taxon>
        <taxon>Bacillati</taxon>
        <taxon>Bacillota</taxon>
        <taxon>Clostridia</taxon>
        <taxon>Christensenellales</taxon>
        <taxon>Christensenellaceae</taxon>
        <taxon>Candidatus Borkfalkia</taxon>
    </lineage>
</organism>
<evidence type="ECO:0000256" key="10">
    <source>
        <dbReference type="ARBA" id="ARBA00023204"/>
    </source>
</evidence>
<dbReference type="EMBL" id="DXCF01000031">
    <property type="protein sequence ID" value="HIZ10041.1"/>
    <property type="molecule type" value="Genomic_DNA"/>
</dbReference>
<evidence type="ECO:0000256" key="7">
    <source>
        <dbReference type="ARBA" id="ARBA00023015"/>
    </source>
</evidence>
<comment type="caution">
    <text evidence="14">The sequence shown here is derived from an EMBL/GenBank/DDBJ whole genome shotgun (WGS) entry which is preliminary data.</text>
</comment>
<evidence type="ECO:0000256" key="9">
    <source>
        <dbReference type="ARBA" id="ARBA00023163"/>
    </source>
</evidence>
<evidence type="ECO:0000256" key="5">
    <source>
        <dbReference type="ARBA" id="ARBA00022801"/>
    </source>
</evidence>
<dbReference type="InterPro" id="IPR050077">
    <property type="entry name" value="LexA_repressor"/>
</dbReference>
<evidence type="ECO:0000313" key="14">
    <source>
        <dbReference type="EMBL" id="HIZ10041.1"/>
    </source>
</evidence>
<dbReference type="SUPFAM" id="SSF51306">
    <property type="entry name" value="LexA/Signal peptidase"/>
    <property type="match status" value="1"/>
</dbReference>
<dbReference type="InterPro" id="IPR006200">
    <property type="entry name" value="LexA"/>
</dbReference>
<reference evidence="14" key="2">
    <citation type="submission" date="2021-04" db="EMBL/GenBank/DDBJ databases">
        <authorList>
            <person name="Gilroy R."/>
        </authorList>
    </citation>
    <scope>NUCLEOTIDE SEQUENCE</scope>
    <source>
        <strain evidence="14">CHK192-19661</strain>
    </source>
</reference>
<evidence type="ECO:0000313" key="15">
    <source>
        <dbReference type="Proteomes" id="UP000824025"/>
    </source>
</evidence>
<dbReference type="EC" id="3.4.21.88" evidence="14"/>
<dbReference type="InterPro" id="IPR036286">
    <property type="entry name" value="LexA/Signal_pep-like_sf"/>
</dbReference>
<dbReference type="Gene3D" id="2.10.109.10">
    <property type="entry name" value="Umud Fragment, subunit A"/>
    <property type="match status" value="1"/>
</dbReference>
<accession>A0A9D2D7U3</accession>
<dbReference type="InterPro" id="IPR036388">
    <property type="entry name" value="WH-like_DNA-bd_sf"/>
</dbReference>
<gene>
    <name evidence="14" type="primary">lexA</name>
    <name evidence="14" type="ORF">H9726_06100</name>
</gene>
<keyword evidence="10" id="KW-0234">DNA repair</keyword>
<evidence type="ECO:0000256" key="3">
    <source>
        <dbReference type="ARBA" id="ARBA00022705"/>
    </source>
</evidence>
<dbReference type="InterPro" id="IPR015927">
    <property type="entry name" value="Peptidase_S24_S26A/B/C"/>
</dbReference>
<dbReference type="GO" id="GO:0045892">
    <property type="term" value="P:negative regulation of DNA-templated transcription"/>
    <property type="evidence" value="ECO:0007669"/>
    <property type="project" value="InterPro"/>
</dbReference>
<protein>
    <submittedName>
        <fullName evidence="14">Transcriptional repressor LexA</fullName>
        <ecNumber evidence="14">3.4.21.88</ecNumber>
    </submittedName>
</protein>
<dbReference type="AlphaFoldDB" id="A0A9D2D7U3"/>
<evidence type="ECO:0000256" key="11">
    <source>
        <dbReference type="ARBA" id="ARBA00023236"/>
    </source>
</evidence>
<evidence type="ECO:0000256" key="12">
    <source>
        <dbReference type="RuleBase" id="RU003991"/>
    </source>
</evidence>
<keyword evidence="9" id="KW-0804">Transcription</keyword>
<evidence type="ECO:0000256" key="4">
    <source>
        <dbReference type="ARBA" id="ARBA00022763"/>
    </source>
</evidence>
<dbReference type="InterPro" id="IPR036390">
    <property type="entry name" value="WH_DNA-bd_sf"/>
</dbReference>
<dbReference type="NCBIfam" id="TIGR00498">
    <property type="entry name" value="lexA"/>
    <property type="match status" value="1"/>
</dbReference>
<dbReference type="CDD" id="cd06529">
    <property type="entry name" value="S24_LexA-like"/>
    <property type="match status" value="1"/>
</dbReference>
<keyword evidence="11" id="KW-0742">SOS response</keyword>
<dbReference type="GO" id="GO:0009432">
    <property type="term" value="P:SOS response"/>
    <property type="evidence" value="ECO:0007669"/>
    <property type="project" value="UniProtKB-KW"/>
</dbReference>
<evidence type="ECO:0000256" key="8">
    <source>
        <dbReference type="ARBA" id="ARBA00023125"/>
    </source>
</evidence>